<protein>
    <submittedName>
        <fullName evidence="1">Uncharacterized protein</fullName>
    </submittedName>
</protein>
<dbReference type="AlphaFoldDB" id="A0A1F6UJR2"/>
<reference evidence="1 2" key="1">
    <citation type="journal article" date="2016" name="Nat. Commun.">
        <title>Thousands of microbial genomes shed light on interconnected biogeochemical processes in an aquifer system.</title>
        <authorList>
            <person name="Anantharaman K."/>
            <person name="Brown C.T."/>
            <person name="Hug L.A."/>
            <person name="Sharon I."/>
            <person name="Castelle C.J."/>
            <person name="Probst A.J."/>
            <person name="Thomas B.C."/>
            <person name="Singh A."/>
            <person name="Wilkins M.J."/>
            <person name="Karaoz U."/>
            <person name="Brodie E.L."/>
            <person name="Williams K.H."/>
            <person name="Hubbard S.S."/>
            <person name="Banfield J.F."/>
        </authorList>
    </citation>
    <scope>NUCLEOTIDE SEQUENCE [LARGE SCALE GENOMIC DNA]</scope>
</reference>
<evidence type="ECO:0000313" key="2">
    <source>
        <dbReference type="Proteomes" id="UP000177950"/>
    </source>
</evidence>
<dbReference type="Proteomes" id="UP000177950">
    <property type="component" value="Unassembled WGS sequence"/>
</dbReference>
<comment type="caution">
    <text evidence="1">The sequence shown here is derived from an EMBL/GenBank/DDBJ whole genome shotgun (WGS) entry which is preliminary data.</text>
</comment>
<evidence type="ECO:0000313" key="1">
    <source>
        <dbReference type="EMBL" id="OGI57613.1"/>
    </source>
</evidence>
<proteinExistence type="predicted"/>
<gene>
    <name evidence="1" type="ORF">A2V58_06670</name>
</gene>
<sequence length="129" mass="14798">MLHYLKHAPTGIVLENEYGNAYTNTSLYALFSGKPVLLGWPLHLLTWRGDVPDVWALNTQIQAFYAGTLPDSLDWLLANQVRYVVWSGAENGKDPQVFDRLQQQIGSRYLWKPFYAAGDYRVGLWLRLP</sequence>
<name>A0A1F6UJR2_9PROT</name>
<organism evidence="1 2">
    <name type="scientific">Candidatus Muproteobacteria bacterium RBG_19FT_COMBO_61_10</name>
    <dbReference type="NCBI Taxonomy" id="1817761"/>
    <lineage>
        <taxon>Bacteria</taxon>
        <taxon>Pseudomonadati</taxon>
        <taxon>Pseudomonadota</taxon>
        <taxon>Candidatus Muproteobacteria</taxon>
    </lineage>
</organism>
<accession>A0A1F6UJR2</accession>
<dbReference type="EMBL" id="MFSV01000127">
    <property type="protein sequence ID" value="OGI57613.1"/>
    <property type="molecule type" value="Genomic_DNA"/>
</dbReference>